<protein>
    <submittedName>
        <fullName evidence="1">Uncharacterized protein</fullName>
    </submittedName>
</protein>
<organism evidence="1 2">
    <name type="scientific">Schistosoma japonicum</name>
    <name type="common">Blood fluke</name>
    <dbReference type="NCBI Taxonomy" id="6182"/>
    <lineage>
        <taxon>Eukaryota</taxon>
        <taxon>Metazoa</taxon>
        <taxon>Spiralia</taxon>
        <taxon>Lophotrochozoa</taxon>
        <taxon>Platyhelminthes</taxon>
        <taxon>Trematoda</taxon>
        <taxon>Digenea</taxon>
        <taxon>Strigeidida</taxon>
        <taxon>Schistosomatoidea</taxon>
        <taxon>Schistosomatidae</taxon>
        <taxon>Schistosoma</taxon>
    </lineage>
</organism>
<dbReference type="EMBL" id="SKCS01001586">
    <property type="protein sequence ID" value="TNN04523.1"/>
    <property type="molecule type" value="Genomic_DNA"/>
</dbReference>
<reference evidence="1 2" key="1">
    <citation type="submission" date="2019-03" db="EMBL/GenBank/DDBJ databases">
        <title>An improved genome assembly of the fluke Schistosoma japonicum.</title>
        <authorList>
            <person name="Hu W."/>
            <person name="Luo F."/>
            <person name="Yin M."/>
            <person name="Mo X."/>
            <person name="Sun C."/>
            <person name="Wu Q."/>
            <person name="Zhu B."/>
            <person name="Xiang M."/>
            <person name="Wang J."/>
            <person name="Wang Y."/>
            <person name="Zhang T."/>
            <person name="Xu B."/>
            <person name="Zheng H."/>
            <person name="Feng Z."/>
        </authorList>
    </citation>
    <scope>NUCLEOTIDE SEQUENCE [LARGE SCALE GENOMIC DNA]</scope>
    <source>
        <strain evidence="1">HuSjv2</strain>
        <tissue evidence="1">Worms</tissue>
    </source>
</reference>
<evidence type="ECO:0000313" key="2">
    <source>
        <dbReference type="Proteomes" id="UP000311919"/>
    </source>
</evidence>
<evidence type="ECO:0000313" key="1">
    <source>
        <dbReference type="EMBL" id="TNN04523.1"/>
    </source>
</evidence>
<dbReference type="AlphaFoldDB" id="A0A4Z2CJS5"/>
<name>A0A4Z2CJS5_SCHJA</name>
<accession>A0A4Z2CJS5</accession>
<sequence>AVMKTLTNVMLIVGSSENRQDMNMNLISNAITAGAHQRPVPAPTFAPCQGYTWNVSSPPKTAPQSQLLL</sequence>
<gene>
    <name evidence="1" type="ORF">EWB00_002069</name>
</gene>
<feature type="non-terminal residue" evidence="1">
    <location>
        <position position="1"/>
    </location>
</feature>
<keyword evidence="2" id="KW-1185">Reference proteome</keyword>
<comment type="caution">
    <text evidence="1">The sequence shown here is derived from an EMBL/GenBank/DDBJ whole genome shotgun (WGS) entry which is preliminary data.</text>
</comment>
<dbReference type="Proteomes" id="UP000311919">
    <property type="component" value="Unassembled WGS sequence"/>
</dbReference>
<proteinExistence type="predicted"/>